<feature type="transmembrane region" description="Helical" evidence="5">
    <location>
        <begin position="353"/>
        <end position="372"/>
    </location>
</feature>
<dbReference type="Proteomes" id="UP000243498">
    <property type="component" value="Unassembled WGS sequence"/>
</dbReference>
<evidence type="ECO:0000256" key="3">
    <source>
        <dbReference type="ARBA" id="ARBA00022989"/>
    </source>
</evidence>
<dbReference type="PANTHER" id="PTHR23508">
    <property type="entry name" value="CARBOXYLIC ACID TRANSPORTER PROTEIN HOMOLOG"/>
    <property type="match status" value="1"/>
</dbReference>
<name>A0A167ECG3_METRR</name>
<keyword evidence="8" id="KW-1185">Reference proteome</keyword>
<dbReference type="GO" id="GO:0015355">
    <property type="term" value="F:secondary active monocarboxylate transmembrane transporter activity"/>
    <property type="evidence" value="ECO:0007669"/>
    <property type="project" value="TreeGrafter"/>
</dbReference>
<feature type="transmembrane region" description="Helical" evidence="5">
    <location>
        <begin position="330"/>
        <end position="347"/>
    </location>
</feature>
<evidence type="ECO:0000313" key="7">
    <source>
        <dbReference type="EMBL" id="OAA43682.1"/>
    </source>
</evidence>
<keyword evidence="3 5" id="KW-1133">Transmembrane helix</keyword>
<dbReference type="SUPFAM" id="SSF103473">
    <property type="entry name" value="MFS general substrate transporter"/>
    <property type="match status" value="1"/>
</dbReference>
<evidence type="ECO:0000259" key="6">
    <source>
        <dbReference type="PROSITE" id="PS50850"/>
    </source>
</evidence>
<dbReference type="OMA" id="CAWSGWI"/>
<comment type="subcellular location">
    <subcellularLocation>
        <location evidence="1">Membrane</location>
        <topology evidence="1">Multi-pass membrane protein</topology>
    </subcellularLocation>
</comment>
<proteinExistence type="predicted"/>
<feature type="transmembrane region" description="Helical" evidence="5">
    <location>
        <begin position="143"/>
        <end position="165"/>
    </location>
</feature>
<feature type="transmembrane region" description="Helical" evidence="5">
    <location>
        <begin position="261"/>
        <end position="282"/>
    </location>
</feature>
<dbReference type="PANTHER" id="PTHR23508:SF10">
    <property type="entry name" value="CARBOXYLIC ACID TRANSPORTER PROTEIN HOMOLOG"/>
    <property type="match status" value="1"/>
</dbReference>
<dbReference type="CDD" id="cd17316">
    <property type="entry name" value="MFS_SV2_like"/>
    <property type="match status" value="1"/>
</dbReference>
<keyword evidence="7" id="KW-0762">Sugar transport</keyword>
<accession>A0A167ECG3</accession>
<gene>
    <name evidence="7" type="ORF">NOR_04257</name>
</gene>
<evidence type="ECO:0000256" key="4">
    <source>
        <dbReference type="ARBA" id="ARBA00023136"/>
    </source>
</evidence>
<dbReference type="GO" id="GO:0005886">
    <property type="term" value="C:plasma membrane"/>
    <property type="evidence" value="ECO:0007669"/>
    <property type="project" value="TreeGrafter"/>
</dbReference>
<dbReference type="InterPro" id="IPR020846">
    <property type="entry name" value="MFS_dom"/>
</dbReference>
<dbReference type="OrthoDB" id="5296287at2759"/>
<evidence type="ECO:0000256" key="1">
    <source>
        <dbReference type="ARBA" id="ARBA00004141"/>
    </source>
</evidence>
<feature type="domain" description="Major facilitator superfamily (MFS) profile" evidence="6">
    <location>
        <begin position="52"/>
        <end position="455"/>
    </location>
</feature>
<keyword evidence="7" id="KW-0813">Transport</keyword>
<keyword evidence="2 5" id="KW-0812">Transmembrane</keyword>
<feature type="transmembrane region" description="Helical" evidence="5">
    <location>
        <begin position="302"/>
        <end position="323"/>
    </location>
</feature>
<feature type="transmembrane region" description="Helical" evidence="5">
    <location>
        <begin position="429"/>
        <end position="451"/>
    </location>
</feature>
<keyword evidence="4 5" id="KW-0472">Membrane</keyword>
<sequence length="500" mass="55237">MEAEENSGVKRTNAMPWRQYISSRFTTLEPPMDRVVNPIKALRMLNCEQWNFFGCAWSGWIMDSFDFFTVSLTLPQLATEFNKNNSDMTWGITLALMFRPVGSFIFGLLSDRFGRRWPFVLNNLMFIVLELGTGFCKTYDQFLVCRAFFGIAMGGIYGNCVATALEDCPNPARGIVSGLFQSGYPLGYVLATAMNRALVDTTRYGWRPLFWFSACPPVLIILWRLMLLETKAFRDRQMLCRAPSNATPTFLDKAWTALRGYWLSIIYMVFLMSGFSFISHGAQDLYPTMLVTELELTPNQLTTTQVVANIGGFLGAIVVGNISEIVGRRLAIIVSCTVAAAMLYPYTRVHTPGLMVAAFFVQFATQGAFGVLPSHLMELSPADIRSIVVGTAYQLGSLASSGSATIQAEIGEKYFPLPLGASGQRRYDYGIVICAFLGAAIALVVATTFLGPENKGREFGLEGEEAQQAAATREEVLLMSRAESKNSLAEDEDGYIPTLA</sequence>
<dbReference type="PROSITE" id="PS50850">
    <property type="entry name" value="MFS"/>
    <property type="match status" value="1"/>
</dbReference>
<organism evidence="7 8">
    <name type="scientific">Metarhizium rileyi (strain RCEF 4871)</name>
    <name type="common">Nomuraea rileyi</name>
    <dbReference type="NCBI Taxonomy" id="1649241"/>
    <lineage>
        <taxon>Eukaryota</taxon>
        <taxon>Fungi</taxon>
        <taxon>Dikarya</taxon>
        <taxon>Ascomycota</taxon>
        <taxon>Pezizomycotina</taxon>
        <taxon>Sordariomycetes</taxon>
        <taxon>Hypocreomycetidae</taxon>
        <taxon>Hypocreales</taxon>
        <taxon>Clavicipitaceae</taxon>
        <taxon>Metarhizium</taxon>
    </lineage>
</organism>
<evidence type="ECO:0000256" key="2">
    <source>
        <dbReference type="ARBA" id="ARBA00022692"/>
    </source>
</evidence>
<dbReference type="InterPro" id="IPR005828">
    <property type="entry name" value="MFS_sugar_transport-like"/>
</dbReference>
<dbReference type="InterPro" id="IPR036259">
    <property type="entry name" value="MFS_trans_sf"/>
</dbReference>
<evidence type="ECO:0000256" key="5">
    <source>
        <dbReference type="SAM" id="Phobius"/>
    </source>
</evidence>
<feature type="transmembrane region" description="Helical" evidence="5">
    <location>
        <begin position="90"/>
        <end position="110"/>
    </location>
</feature>
<reference evidence="7 8" key="1">
    <citation type="journal article" date="2016" name="Genome Biol. Evol.">
        <title>Divergent and convergent evolution of fungal pathogenicity.</title>
        <authorList>
            <person name="Shang Y."/>
            <person name="Xiao G."/>
            <person name="Zheng P."/>
            <person name="Cen K."/>
            <person name="Zhan S."/>
            <person name="Wang C."/>
        </authorList>
    </citation>
    <scope>NUCLEOTIDE SEQUENCE [LARGE SCALE GENOMIC DNA]</scope>
    <source>
        <strain evidence="7 8">RCEF 4871</strain>
    </source>
</reference>
<dbReference type="PROSITE" id="PS00216">
    <property type="entry name" value="SUGAR_TRANSPORT_1"/>
    <property type="match status" value="1"/>
</dbReference>
<dbReference type="Pfam" id="PF00083">
    <property type="entry name" value="Sugar_tr"/>
    <property type="match status" value="1"/>
</dbReference>
<feature type="transmembrane region" description="Helical" evidence="5">
    <location>
        <begin position="209"/>
        <end position="228"/>
    </location>
</feature>
<dbReference type="GO" id="GO:0035879">
    <property type="term" value="P:plasma membrane lactate transport"/>
    <property type="evidence" value="ECO:0007669"/>
    <property type="project" value="TreeGrafter"/>
</dbReference>
<evidence type="ECO:0000313" key="8">
    <source>
        <dbReference type="Proteomes" id="UP000243498"/>
    </source>
</evidence>
<protein>
    <submittedName>
        <fullName evidence="7">Sugar transporter family protein</fullName>
    </submittedName>
</protein>
<dbReference type="Gene3D" id="1.20.1250.20">
    <property type="entry name" value="MFS general substrate transporter like domains"/>
    <property type="match status" value="2"/>
</dbReference>
<dbReference type="EMBL" id="AZHC01000011">
    <property type="protein sequence ID" value="OAA43682.1"/>
    <property type="molecule type" value="Genomic_DNA"/>
</dbReference>
<dbReference type="AlphaFoldDB" id="A0A167ECG3"/>
<dbReference type="STRING" id="1081105.A0A167ECG3"/>
<dbReference type="InterPro" id="IPR005829">
    <property type="entry name" value="Sugar_transporter_CS"/>
</dbReference>
<comment type="caution">
    <text evidence="7">The sequence shown here is derived from an EMBL/GenBank/DDBJ whole genome shotgun (WGS) entry which is preliminary data.</text>
</comment>